<dbReference type="Pfam" id="PF00583">
    <property type="entry name" value="Acetyltransf_1"/>
    <property type="match status" value="1"/>
</dbReference>
<keyword evidence="4" id="KW-1185">Reference proteome</keyword>
<comment type="caution">
    <text evidence="3">The sequence shown here is derived from an EMBL/GenBank/DDBJ whole genome shotgun (WGS) entry which is preliminary data.</text>
</comment>
<reference evidence="3 4" key="1">
    <citation type="submission" date="2014-01" db="EMBL/GenBank/DDBJ databases">
        <title>Actinotalea ferrariae CF5-4.</title>
        <authorList>
            <person name="Chen F."/>
            <person name="Li Y."/>
            <person name="Wang G."/>
        </authorList>
    </citation>
    <scope>NUCLEOTIDE SEQUENCE [LARGE SCALE GENOMIC DNA]</scope>
    <source>
        <strain evidence="3 4">CF5-4</strain>
    </source>
</reference>
<dbReference type="InterPro" id="IPR000182">
    <property type="entry name" value="GNAT_dom"/>
</dbReference>
<feature type="compositionally biased region" description="Basic and acidic residues" evidence="1">
    <location>
        <begin position="167"/>
        <end position="183"/>
    </location>
</feature>
<evidence type="ECO:0000313" key="3">
    <source>
        <dbReference type="EMBL" id="EYR64150.1"/>
    </source>
</evidence>
<dbReference type="Gene3D" id="3.40.630.30">
    <property type="match status" value="1"/>
</dbReference>
<feature type="region of interest" description="Disordered" evidence="1">
    <location>
        <begin position="162"/>
        <end position="199"/>
    </location>
</feature>
<dbReference type="GO" id="GO:0016747">
    <property type="term" value="F:acyltransferase activity, transferring groups other than amino-acyl groups"/>
    <property type="evidence" value="ECO:0007669"/>
    <property type="project" value="InterPro"/>
</dbReference>
<keyword evidence="3" id="KW-0808">Transferase</keyword>
<dbReference type="SUPFAM" id="SSF55729">
    <property type="entry name" value="Acyl-CoA N-acyltransferases (Nat)"/>
    <property type="match status" value="1"/>
</dbReference>
<dbReference type="AlphaFoldDB" id="A0A021VVT8"/>
<dbReference type="Proteomes" id="UP000019753">
    <property type="component" value="Unassembled WGS sequence"/>
</dbReference>
<name>A0A021VVT8_9CELL</name>
<dbReference type="RefSeq" id="WP_052022477.1">
    <property type="nucleotide sequence ID" value="NZ_AXCW01000045.1"/>
</dbReference>
<evidence type="ECO:0000259" key="2">
    <source>
        <dbReference type="PROSITE" id="PS51186"/>
    </source>
</evidence>
<evidence type="ECO:0000256" key="1">
    <source>
        <dbReference type="SAM" id="MobiDB-lite"/>
    </source>
</evidence>
<dbReference type="EMBL" id="AXCW01000045">
    <property type="protein sequence ID" value="EYR64150.1"/>
    <property type="molecule type" value="Genomic_DNA"/>
</dbReference>
<organism evidence="3 4">
    <name type="scientific">Actinotalea ferrariae CF5-4</name>
    <dbReference type="NCBI Taxonomy" id="948458"/>
    <lineage>
        <taxon>Bacteria</taxon>
        <taxon>Bacillati</taxon>
        <taxon>Actinomycetota</taxon>
        <taxon>Actinomycetes</taxon>
        <taxon>Micrococcales</taxon>
        <taxon>Cellulomonadaceae</taxon>
        <taxon>Actinotalea</taxon>
    </lineage>
</organism>
<evidence type="ECO:0000313" key="4">
    <source>
        <dbReference type="Proteomes" id="UP000019753"/>
    </source>
</evidence>
<sequence>MHAQPLTEDDWACLAQLRLAAVHADPEVFGWALPREGGFSERHWRLRLRGASWWAAVTDPDVGPDAVVGPDAAVARVDGAGGAPGAAVGLLSLMREPGAPETELHLMALWVAPEHRRRGAARALVQAAAVAAGAAGADRVTTWAHEAPDVDGLLRACGFRQTGERVAAPRDPSRAEVRWERQLGGEPRGLVQPRPPQED</sequence>
<dbReference type="PROSITE" id="PS51186">
    <property type="entry name" value="GNAT"/>
    <property type="match status" value="1"/>
</dbReference>
<gene>
    <name evidence="3" type="ORF">N866_14970</name>
</gene>
<proteinExistence type="predicted"/>
<dbReference type="OrthoDB" id="9799092at2"/>
<accession>A0A021VVT8</accession>
<dbReference type="InterPro" id="IPR016181">
    <property type="entry name" value="Acyl_CoA_acyltransferase"/>
</dbReference>
<feature type="domain" description="N-acetyltransferase" evidence="2">
    <location>
        <begin position="1"/>
        <end position="184"/>
    </location>
</feature>
<protein>
    <submittedName>
        <fullName evidence="3">GCN5 family acetyltransferase</fullName>
    </submittedName>
</protein>